<sequence length="295" mass="36325">MIVQMSRKSDIYHRPGCPYISRIHESYIEAFDMDDHKITHFQPCKYCCNMKTMYRKIQPNLPEIFGIFNYQTEYNGQYIKVHTDSYDWRILLKASEQNMRLLREVHENNGDDLKLIKCDVMKKEKNLQTVIKYIVNQEKLSAYPEPFRNQVMQIKEFAARHYMEIAYDESALYILTDMAAWKIVYRPRRDWFQLFHAPFQGQKLTMEQAKMAYYHLQMDVPWEQSPYKHIKYIYRHDEAKKIEKEDYRNLPQKTKREKHYYQQAKRREQRKSTRRVMNIFEQLERKEDIKQYSFW</sequence>
<gene>
    <name evidence="1" type="ORF">WMO62_00830</name>
</gene>
<organism evidence="1 2">
    <name type="scientific">Hominiventricola aquisgranensis</name>
    <dbReference type="NCBI Taxonomy" id="3133164"/>
    <lineage>
        <taxon>Bacteria</taxon>
        <taxon>Bacillati</taxon>
        <taxon>Bacillota</taxon>
        <taxon>Clostridia</taxon>
        <taxon>Lachnospirales</taxon>
        <taxon>Lachnospiraceae</taxon>
        <taxon>Hominiventricola</taxon>
    </lineage>
</organism>
<name>A0ABV1HWT4_9FIRM</name>
<dbReference type="Proteomes" id="UP001470288">
    <property type="component" value="Unassembled WGS sequence"/>
</dbReference>
<proteinExistence type="predicted"/>
<comment type="caution">
    <text evidence="1">The sequence shown here is derived from an EMBL/GenBank/DDBJ whole genome shotgun (WGS) entry which is preliminary data.</text>
</comment>
<dbReference type="RefSeq" id="WP_349143481.1">
    <property type="nucleotide sequence ID" value="NZ_JBBMFC010000001.1"/>
</dbReference>
<protein>
    <submittedName>
        <fullName evidence="1">Uncharacterized protein</fullName>
    </submittedName>
</protein>
<dbReference type="EMBL" id="JBBMFC010000001">
    <property type="protein sequence ID" value="MEQ2577384.1"/>
    <property type="molecule type" value="Genomic_DNA"/>
</dbReference>
<evidence type="ECO:0000313" key="2">
    <source>
        <dbReference type="Proteomes" id="UP001470288"/>
    </source>
</evidence>
<evidence type="ECO:0000313" key="1">
    <source>
        <dbReference type="EMBL" id="MEQ2577384.1"/>
    </source>
</evidence>
<keyword evidence="2" id="KW-1185">Reference proteome</keyword>
<reference evidence="1 2" key="1">
    <citation type="submission" date="2024-03" db="EMBL/GenBank/DDBJ databases">
        <title>Human intestinal bacterial collection.</title>
        <authorList>
            <person name="Pauvert C."/>
            <person name="Hitch T.C.A."/>
            <person name="Clavel T."/>
        </authorList>
    </citation>
    <scope>NUCLEOTIDE SEQUENCE [LARGE SCALE GENOMIC DNA]</scope>
    <source>
        <strain evidence="1 2">CLA-AA-H78B</strain>
    </source>
</reference>
<accession>A0ABV1HWT4</accession>